<comment type="caution">
    <text evidence="3">The sequence shown here is derived from an EMBL/GenBank/DDBJ whole genome shotgun (WGS) entry which is preliminary data.</text>
</comment>
<dbReference type="PANTHER" id="PTHR33018:SF34">
    <property type="entry name" value="OS02G0472350 PROTEIN"/>
    <property type="match status" value="1"/>
</dbReference>
<evidence type="ECO:0000313" key="3">
    <source>
        <dbReference type="EMBL" id="KAI3906337.1"/>
    </source>
</evidence>
<feature type="domain" description="DUF8039" evidence="2">
    <location>
        <begin position="286"/>
        <end position="369"/>
    </location>
</feature>
<protein>
    <recommendedName>
        <fullName evidence="2">DUF8039 domain-containing protein</fullName>
    </recommendedName>
</protein>
<proteinExistence type="predicted"/>
<evidence type="ECO:0000256" key="1">
    <source>
        <dbReference type="SAM" id="MobiDB-lite"/>
    </source>
</evidence>
<reference evidence="3" key="1">
    <citation type="submission" date="2022-04" db="EMBL/GenBank/DDBJ databases">
        <title>A functionally conserved STORR gene fusion in Papaver species that diverged 16.8 million years ago.</title>
        <authorList>
            <person name="Catania T."/>
        </authorList>
    </citation>
    <scope>NUCLEOTIDE SEQUENCE</scope>
    <source>
        <strain evidence="3">S-188037</strain>
    </source>
</reference>
<dbReference type="PANTHER" id="PTHR33018">
    <property type="entry name" value="OS10G0338966 PROTEIN-RELATED"/>
    <property type="match status" value="1"/>
</dbReference>
<accession>A0AAD4SG89</accession>
<evidence type="ECO:0000313" key="4">
    <source>
        <dbReference type="Proteomes" id="UP001202328"/>
    </source>
</evidence>
<organism evidence="3 4">
    <name type="scientific">Papaver atlanticum</name>
    <dbReference type="NCBI Taxonomy" id="357466"/>
    <lineage>
        <taxon>Eukaryota</taxon>
        <taxon>Viridiplantae</taxon>
        <taxon>Streptophyta</taxon>
        <taxon>Embryophyta</taxon>
        <taxon>Tracheophyta</taxon>
        <taxon>Spermatophyta</taxon>
        <taxon>Magnoliopsida</taxon>
        <taxon>Ranunculales</taxon>
        <taxon>Papaveraceae</taxon>
        <taxon>Papaveroideae</taxon>
        <taxon>Papaver</taxon>
    </lineage>
</organism>
<evidence type="ECO:0000259" key="2">
    <source>
        <dbReference type="Pfam" id="PF26133"/>
    </source>
</evidence>
<dbReference type="Proteomes" id="UP001202328">
    <property type="component" value="Unassembled WGS sequence"/>
</dbReference>
<keyword evidence="4" id="KW-1185">Reference proteome</keyword>
<gene>
    <name evidence="3" type="ORF">MKW98_013291</name>
</gene>
<dbReference type="Pfam" id="PF26133">
    <property type="entry name" value="DUF8039"/>
    <property type="match status" value="1"/>
</dbReference>
<name>A0AAD4SG89_9MAGN</name>
<feature type="region of interest" description="Disordered" evidence="1">
    <location>
        <begin position="1"/>
        <end position="21"/>
    </location>
</feature>
<dbReference type="InterPro" id="IPR058352">
    <property type="entry name" value="DUF8039"/>
</dbReference>
<sequence length="370" mass="41578">MHAMKLGNTNPKAKVPFNSKEQPIGDPSMQLASYYYFSKMGAYLKEARSRKASLVLEALDQLQGEEREKRLAKLMPMSMSVNEWETFVKRIDSAEFRISVKRLKMQEICAKHNTPHMISRQGYARLEEQMQKVLNTTEQIDRADLWKEGHKQHEGRDPNPCVLEAFHGSDGGSSVTKDVFTKALGEDKGVRLKGLGFGVTRKKIAANTHYKLIIKECQESCREMNDRLVMLESSKCACHEVNSHRDSPVARNNLQASATRSVLANGKASTTPTTIPVSISNEVLVLERFTPCRLLSWYKDGEVVVDAKISETDPLQEIHGILIGFRAYTVCVITSLVDGAYVYKPTSEFKFVGDAVGSIISWPKDRILFS</sequence>
<dbReference type="AlphaFoldDB" id="A0AAD4SG89"/>
<dbReference type="EMBL" id="JAJJMB010010762">
    <property type="protein sequence ID" value="KAI3906337.1"/>
    <property type="molecule type" value="Genomic_DNA"/>
</dbReference>